<evidence type="ECO:0000313" key="3">
    <source>
        <dbReference type="Proteomes" id="UP000762676"/>
    </source>
</evidence>
<evidence type="ECO:0000256" key="1">
    <source>
        <dbReference type="SAM" id="MobiDB-lite"/>
    </source>
</evidence>
<feature type="compositionally biased region" description="Polar residues" evidence="1">
    <location>
        <begin position="3026"/>
        <end position="3062"/>
    </location>
</feature>
<keyword evidence="3" id="KW-1185">Reference proteome</keyword>
<feature type="compositionally biased region" description="Polar residues" evidence="1">
    <location>
        <begin position="1571"/>
        <end position="1588"/>
    </location>
</feature>
<gene>
    <name evidence="2" type="ORF">ElyMa_004295900</name>
</gene>
<feature type="region of interest" description="Disordered" evidence="1">
    <location>
        <begin position="2679"/>
        <end position="2710"/>
    </location>
</feature>
<feature type="region of interest" description="Disordered" evidence="1">
    <location>
        <begin position="1346"/>
        <end position="1365"/>
    </location>
</feature>
<feature type="region of interest" description="Disordered" evidence="1">
    <location>
        <begin position="2319"/>
        <end position="2345"/>
    </location>
</feature>
<feature type="region of interest" description="Disordered" evidence="1">
    <location>
        <begin position="3025"/>
        <end position="3092"/>
    </location>
</feature>
<feature type="region of interest" description="Disordered" evidence="1">
    <location>
        <begin position="2447"/>
        <end position="2470"/>
    </location>
</feature>
<sequence>MPIGGKCKSLNIGNVYTKSSTVEPTPNYDSHISTAGPTVDENVFLQKAKADIYLYEYDEECEPVKRPRQCLPHAIIKVRMKPIPEKVTIPPPPPSVSQRPALENSTLGSAYSAVNPMKQNVSETATLNTAVDVSQDCPSPFLKDNKHQAVAKVKYNAVSKEDNKQSKSSSKGPIDEKKREEMRNSYLHRLSLAKATVEAKQSRDFGGFGGLTNLLPGETGVQHAPNKPHIDSFSEALDVPSEPVPDQSMYHKTVGSAKLPIVTPSIQDELAVSAVNLGPNRRVDPRLARSISNPVSTSSAPRPDPRLAKLPIDEKQPSCKPEAATFVPRPSVVSSKSALKVNNEVKRLSLSDYKKLNNDSLTKRHPEKLSADIKTKVQDTSKPVTAAQVLPMPISFMDTTKLPPKPTKADQQTASVDNSEVPLPSFYHEYTPDGDYSCQDVDFNQFQSPVKASSLQTASLRQFQSPVPNTAKNLFAQVCASSPQKKSAHLPKKSLLPLPVINSDGSISNVLRGFVDGTITEIKTPPQASQSSPKVASSKLLIEHELVSNTAKNLAKAVASNTDTPLQGKNSTNCNADDGLAYKKDRYEIALSGVREDDRESPIPLKSIVDERTVKGLLKGFQKGLSGKSESSSQSMDLVNETQYVSQKCLKNNPPAITDKECIVKTKNPNEIASMSKDEVRQDTEKRAFSDVQLKKSGNIDAQRRSSKLVDQTEEVKGHQRIRGKNPNGNGRPKERNKNQQTRRPENRNVSLALKTEKDGGQQNSNVKLVCSPPPLPLIPFLVTDDYKADQREPESFKDQQSGQNANEKEVVTKAIIQTSDIAESSDPLDSGMWVAPSIDQLTTAVELSTTLAPPGVKENGPEIIETSVKLASDDTEKKHIHEKEEEYNKYQYPLQATDSYSKVSASQNRVQVSPEIASTEIAEAQPATDTVLVKTAGTGVANSSNVLNSFDESNIGVKSHLPSPNSLTVPHEQCMSMPEHQQPSIAKTCNTTLSQGENEKDEKASCDNISSSDVLSCIPGEEQTYTDPTKSLTLQELGFISTLHVMSDTAFQPNTMLVDCVEALNENYPLNSCLECEKLLPPSSVKFTQDYLDRENQEQFEDTTEEPQETTDHEIAPSENAVEMRSSSSSSQNNESQKLIRMERVVTDLKESCELDACKNDASKAALFNTVNPSIGKTASWTVENNNTCSHAIISSSSTTATMTKNNEILMEDVTAIDNTVTSTKALETTEQDPHLSMPSTSHGEADNSKYGQDSSEANEMPLASSPNDDDKIESALQNASSVLTYPNVPTPSTKPNSKELSLNPSVQTYGVGKDQEASKNPLGTEVLKPLDKLLNSHSNMGVQSERQGLAGDPESITGQKADEANSKPFEKINKEEGYWRNWDQNCPIGNEWDDASKQREQRKTILMQVLKQKEKIKKSFERHRHFEMGKNKEDMRQEEKTESKAMDEAGKVRSKENQKEKENNDESSWKNLNEDKCKGLDGNNLQQTDNIIPTSVEVIHNESLCENRQRQVPLPSPEIEYGKQKIWKDSHQTIEKQNKQSKTIEHVLANKSETDMCPKINKEDRKEISPSTNRKQNSFQDISEESGQQRDSGHLKQSKDKKEKDEREGRKSNESEHYQKDRNKERDYAKSDSGKRDAYMEDCKHREKRDRSKREYERSREKATCQTKENLKRRENKQETYNWKGDVRTLGRDDKLHKSRSKELSSRGTLAESHDKVNKTRWDSENKQSKCKEQKDSSAKDIPLANSKLSGEKFPVSVKKGDEPSAKGSEVDITNKKSKTDKSLPQNDKNSNHLVHPKDRDCPGTSSLLSSSSLNVESEKLVDSSTRSQRICKQVASVKHTVSTKERFKRNDDSDEEFGAPKKIIKPLKKKICINLPTSAQKENTKDASISSDEVNSSKSVCSTSSSVSTLSPAVSSSLSSISLSQADTEIEPSSNPTSARAENDAKQTLSINIPETMNLNACVAEELYSPSNPTAEDQASYGNAFEDKFELSLDNTIARSNQLINKSSEQGDSNGGQNVSKLSQGDIRAPTNQAPGNRNVFSLYTDYDVTDPSYYSYENNDFGDVDYRHGNPSNFHMSVYEESYNYKNDSYSSAPGKGPSYGANASQRSTSLWDKEYYSTQETFPPFDAVSSFSGEEAGYWQGFQSTNFNNYGDTDYREQIWKISNYSNEPVNLCEAKPDTDDIIHTGSLTEQHSSNPFQVRSHGSEWSQNPNAAQNHSQNAHVLHTPHGSQDYDDYWSQPTSSSNATPPVKTSPLDEFYSYSDASVHPKQTKESQSPGQPVSETTVALQKMLPEMFIPAAYEQKCKEILKAFSPKKPTREQKSLLPVEDEESNDADDMPVPTESVGPIKHSRAFSILSQQQETPSTGLLSQRPGEMSSVERLKEILATVKRNAKITRGIEAQTLQSSSEIQATNQAIKSEGNGQLLPTENNFVQETETNHHPHMEDQVMSPGPSPAPLPMTTKASELPGLSSTSQIIDQLVQKIGVEGISLQNLTSVDSLKKVLSHLTEKIHASASESDTKSPEKFVALKSPMLDSEEKRPPVISLKKIFQSSDLGHDSEDDVKTASGMLRGNRVDSNYLKQHLGCDFEDDVKTASEVLRGNRLDRNDLEQHAGQLTYSSGIENRNNKCTLKSTVQTLASGKNLMIFEHGHSASSMTDEKELTKTRLIEGVDVESTGACNNGNQTHKSDKTVVKLNDGNSTSSRLVREDDTGGLCIKVSNSRSSENASKTWVRSQSSAEDIEPKSEEAKSAIKSDSKLTEISKIESSDSRVVVIESSSSACDSPVVTGPPTQSSSNLSVTVRKDGKVYLSDVPMDVLAFARDKILDQINELIDDAENDTNTDAKGKDEDSVDANLESYLQTTIGKETPQYTIVDSEAQEVDNDTEDGEIKDNDEDELSDATICRDEPDLDVNTSGINKDVDHEISQSVNISSQVYHDKKNSNIIEVSSESDRDVLDEPMDRKTTRGVFCKKGFGPLKLSPSYIESCKKKLKKKKHRRKSKSKIDEGVNDLTVDDDLKYSDISEASNGSEDMDSQLQHAVTSPLRTQISSTGSPPSTANKVLDLNTAKSSGVSKNTKPKKRKKSWSGRQVQLVEENTLEKADTSVVNDNDLLVAIADSSSDWSKHFKSTSTKRKLLHCLEKRISALKEGKGSTYAQPSELSRSDMSPDKVSSSVSERVVASVFGNNERDSDASPPSEKKVVSKVCSVILRPETLDMPKSYARKSPKTILEKDAEKDQTKKVIPAYSSSAKLEDNRSLFRDCSKRKRSVSPFLQSKPNKNVSPKSARVKKSRASRSSSRGKSRRDRSPSLECKKRSKSPVHFRLKKFRRSRSPSRDYNRRHRSRSGSISPPKYNNKRGHRGHSDRNRSPSSLERRRYSRYSRDLSPAAKKKRANSPRRSSSRSLTPDIDLAATTKKRRLYRRYSGEKSPSPCKKFNNELDYYTLRQPCREKSPVWKDLPSLNFSSSDKQAVEGTTSKTVDYLGLDYFTTKRRRSEASSSMVDERRDSRVVKLNTPEKKLSEFEELMNEYERDRHRKQNICNVTIEQLIMSHYGTIVTKEVKDAFPLSFETSITHDSKGCLRAEEDMCKFGKMVLEAYGVATNFSDNPVGTASIDFRSRCFDEECGENQLQEFSDHQILLEVNVIKQCQAILHANDAHSVEPSTEEMLKQKNLEQVSLKAKLLLMEDDRENVSSQELKEVKSKLDIVEEEFLVLMQACVRQKQLQASKDLPEPDLPEVLRVSTADFQFCQSLHPMQDGKEKADLEALLDQVAGDILELYKCPDFGRAHFRVPDLLLLHEEKRGLYAVCGTPLILHSPMPRGAFLSLLTMRQKLESLGSQMRDSAEGKRLLTARSETLSKYVDEVKRARVNKLRDRMKQFTRCSDFLEKVLGSDGLRKLRVFETYKGALRWHFRFLDQEFAEGHQIPLYVKMTAILCFRRA</sequence>
<dbReference type="Proteomes" id="UP000762676">
    <property type="component" value="Unassembled WGS sequence"/>
</dbReference>
<feature type="compositionally biased region" description="Polar residues" evidence="1">
    <location>
        <begin position="1785"/>
        <end position="1795"/>
    </location>
</feature>
<feature type="compositionally biased region" description="Basic residues" evidence="1">
    <location>
        <begin position="3288"/>
        <end position="3306"/>
    </location>
</feature>
<feature type="region of interest" description="Disordered" evidence="1">
    <location>
        <begin position="3152"/>
        <end position="3173"/>
    </location>
</feature>
<proteinExistence type="predicted"/>
<feature type="region of interest" description="Disordered" evidence="1">
    <location>
        <begin position="694"/>
        <end position="750"/>
    </location>
</feature>
<feature type="region of interest" description="Disordered" evidence="1">
    <location>
        <begin position="2009"/>
        <end position="2037"/>
    </location>
</feature>
<feature type="region of interest" description="Disordered" evidence="1">
    <location>
        <begin position="3219"/>
        <end position="3238"/>
    </location>
</feature>
<feature type="compositionally biased region" description="Polar residues" evidence="1">
    <location>
        <begin position="290"/>
        <end position="300"/>
    </location>
</feature>
<feature type="compositionally biased region" description="Basic and acidic residues" evidence="1">
    <location>
        <begin position="1714"/>
        <end position="1741"/>
    </location>
</feature>
<feature type="compositionally biased region" description="Polar residues" evidence="1">
    <location>
        <begin position="1878"/>
        <end position="1897"/>
    </location>
</feature>
<evidence type="ECO:0008006" key="4">
    <source>
        <dbReference type="Google" id="ProtNLM"/>
    </source>
</evidence>
<feature type="compositionally biased region" description="Polar residues" evidence="1">
    <location>
        <begin position="2730"/>
        <end position="2742"/>
    </location>
</feature>
<feature type="compositionally biased region" description="Basic and acidic residues" evidence="1">
    <location>
        <begin position="1554"/>
        <end position="1570"/>
    </location>
</feature>
<feature type="compositionally biased region" description="Basic and acidic residues" evidence="1">
    <location>
        <begin position="3363"/>
        <end position="3377"/>
    </location>
</feature>
<feature type="region of interest" description="Disordered" evidence="1">
    <location>
        <begin position="2191"/>
        <end position="2260"/>
    </location>
</feature>
<comment type="caution">
    <text evidence="2">The sequence shown here is derived from an EMBL/GenBank/DDBJ whole genome shotgun (WGS) entry which is preliminary data.</text>
</comment>
<feature type="compositionally biased region" description="Acidic residues" evidence="1">
    <location>
        <begin position="2331"/>
        <end position="2341"/>
    </location>
</feature>
<reference evidence="2 3" key="1">
    <citation type="journal article" date="2021" name="Elife">
        <title>Chloroplast acquisition without the gene transfer in kleptoplastic sea slugs, Plakobranchus ocellatus.</title>
        <authorList>
            <person name="Maeda T."/>
            <person name="Takahashi S."/>
            <person name="Yoshida T."/>
            <person name="Shimamura S."/>
            <person name="Takaki Y."/>
            <person name="Nagai Y."/>
            <person name="Toyoda A."/>
            <person name="Suzuki Y."/>
            <person name="Arimoto A."/>
            <person name="Ishii H."/>
            <person name="Satoh N."/>
            <person name="Nishiyama T."/>
            <person name="Hasebe M."/>
            <person name="Maruyama T."/>
            <person name="Minagawa J."/>
            <person name="Obokata J."/>
            <person name="Shigenobu S."/>
        </authorList>
    </citation>
    <scope>NUCLEOTIDE SEQUENCE [LARGE SCALE GENOMIC DNA]</scope>
</reference>
<feature type="compositionally biased region" description="Basic and acidic residues" evidence="1">
    <location>
        <begin position="1532"/>
        <end position="1547"/>
    </location>
</feature>
<feature type="region of interest" description="Disordered" evidence="1">
    <location>
        <begin position="1532"/>
        <end position="1831"/>
    </location>
</feature>
<feature type="region of interest" description="Disordered" evidence="1">
    <location>
        <begin position="1878"/>
        <end position="1947"/>
    </location>
</feature>
<protein>
    <recommendedName>
        <fullName evidence="4">SPOC domain-containing protein</fullName>
    </recommendedName>
</protein>
<feature type="compositionally biased region" description="Basic and acidic residues" evidence="1">
    <location>
        <begin position="2745"/>
        <end position="2754"/>
    </location>
</feature>
<feature type="compositionally biased region" description="Low complexity" evidence="1">
    <location>
        <begin position="1899"/>
        <end position="1927"/>
    </location>
</feature>
<feature type="compositionally biased region" description="Acidic residues" evidence="1">
    <location>
        <begin position="1099"/>
        <end position="1110"/>
    </location>
</feature>
<feature type="compositionally biased region" description="Basic and acidic residues" evidence="1">
    <location>
        <begin position="732"/>
        <end position="747"/>
    </location>
</feature>
<feature type="region of interest" description="Disordered" evidence="1">
    <location>
        <begin position="3265"/>
        <end position="3431"/>
    </location>
</feature>
<feature type="compositionally biased region" description="Polar residues" evidence="1">
    <location>
        <begin position="2242"/>
        <end position="2251"/>
    </location>
</feature>
<feature type="compositionally biased region" description="Polar residues" evidence="1">
    <location>
        <begin position="1277"/>
        <end position="1286"/>
    </location>
</feature>
<feature type="region of interest" description="Disordered" evidence="1">
    <location>
        <begin position="2730"/>
        <end position="2754"/>
    </location>
</feature>
<feature type="region of interest" description="Disordered" evidence="1">
    <location>
        <begin position="155"/>
        <end position="180"/>
    </location>
</feature>
<feature type="compositionally biased region" description="Basic and acidic residues" evidence="1">
    <location>
        <begin position="1687"/>
        <end position="1707"/>
    </location>
</feature>
<dbReference type="EMBL" id="BMAT01008649">
    <property type="protein sequence ID" value="GFR90102.1"/>
    <property type="molecule type" value="Genomic_DNA"/>
</dbReference>
<feature type="region of interest" description="Disordered" evidence="1">
    <location>
        <begin position="2782"/>
        <end position="2801"/>
    </location>
</feature>
<name>A0AAV4GW42_9GAST</name>
<feature type="compositionally biased region" description="Basic residues" evidence="1">
    <location>
        <begin position="3316"/>
        <end position="3346"/>
    </location>
</feature>
<feature type="compositionally biased region" description="Polar residues" evidence="1">
    <location>
        <begin position="2209"/>
        <end position="2225"/>
    </location>
</feature>
<feature type="compositionally biased region" description="Polar residues" evidence="1">
    <location>
        <begin position="3273"/>
        <end position="3282"/>
    </location>
</feature>
<evidence type="ECO:0000313" key="2">
    <source>
        <dbReference type="EMBL" id="GFR90102.1"/>
    </source>
</evidence>
<feature type="compositionally biased region" description="Basic and acidic residues" evidence="1">
    <location>
        <begin position="303"/>
        <end position="312"/>
    </location>
</feature>
<feature type="compositionally biased region" description="Polar residues" evidence="1">
    <location>
        <begin position="1928"/>
        <end position="1947"/>
    </location>
</feature>
<feature type="region of interest" description="Disordered" evidence="1">
    <location>
        <begin position="1229"/>
        <end position="1306"/>
    </location>
</feature>
<feature type="region of interest" description="Disordered" evidence="1">
    <location>
        <begin position="287"/>
        <end position="312"/>
    </location>
</feature>
<feature type="compositionally biased region" description="Basic residues" evidence="1">
    <location>
        <begin position="3079"/>
        <end position="3088"/>
    </location>
</feature>
<feature type="compositionally biased region" description="Basic and acidic residues" evidence="1">
    <location>
        <begin position="1761"/>
        <end position="1784"/>
    </location>
</feature>
<feature type="region of interest" description="Disordered" evidence="1">
    <location>
        <begin position="1097"/>
        <end position="1140"/>
    </location>
</feature>
<accession>A0AAV4GW42</accession>
<organism evidence="2 3">
    <name type="scientific">Elysia marginata</name>
    <dbReference type="NCBI Taxonomy" id="1093978"/>
    <lineage>
        <taxon>Eukaryota</taxon>
        <taxon>Metazoa</taxon>
        <taxon>Spiralia</taxon>
        <taxon>Lophotrochozoa</taxon>
        <taxon>Mollusca</taxon>
        <taxon>Gastropoda</taxon>
        <taxon>Heterobranchia</taxon>
        <taxon>Euthyneura</taxon>
        <taxon>Panpulmonata</taxon>
        <taxon>Sacoglossa</taxon>
        <taxon>Placobranchoidea</taxon>
        <taxon>Plakobranchidae</taxon>
        <taxon>Elysia</taxon>
    </lineage>
</organism>
<feature type="compositionally biased region" description="Polar residues" evidence="1">
    <location>
        <begin position="1292"/>
        <end position="1306"/>
    </location>
</feature>
<feature type="compositionally biased region" description="Polar residues" evidence="1">
    <location>
        <begin position="2009"/>
        <end position="2026"/>
    </location>
</feature>
<feature type="compositionally biased region" description="Polar residues" evidence="1">
    <location>
        <begin position="2191"/>
        <end position="2203"/>
    </location>
</feature>
<feature type="compositionally biased region" description="Basic and acidic residues" evidence="1">
    <location>
        <begin position="1589"/>
        <end position="1680"/>
    </location>
</feature>
<feature type="region of interest" description="Disordered" evidence="1">
    <location>
        <begin position="1429"/>
        <end position="1477"/>
    </location>
</feature>